<dbReference type="OrthoDB" id="196105at2"/>
<accession>A0A6L3SXT8</accession>
<dbReference type="Gene3D" id="3.30.70.100">
    <property type="match status" value="1"/>
</dbReference>
<evidence type="ECO:0000259" key="1">
    <source>
        <dbReference type="PROSITE" id="PS50925"/>
    </source>
</evidence>
<keyword evidence="3" id="KW-1185">Reference proteome</keyword>
<gene>
    <name evidence="2" type="ORF">F6X53_13880</name>
</gene>
<dbReference type="AlphaFoldDB" id="A0A6L3SXT8"/>
<feature type="domain" description="BLUF" evidence="1">
    <location>
        <begin position="6"/>
        <end position="101"/>
    </location>
</feature>
<protein>
    <submittedName>
        <fullName evidence="2">BLUF domain-containing protein</fullName>
    </submittedName>
</protein>
<dbReference type="PROSITE" id="PS50925">
    <property type="entry name" value="BLUF"/>
    <property type="match status" value="1"/>
</dbReference>
<dbReference type="Pfam" id="PF04940">
    <property type="entry name" value="BLUF"/>
    <property type="match status" value="1"/>
</dbReference>
<comment type="caution">
    <text evidence="2">The sequence shown here is derived from an EMBL/GenBank/DDBJ whole genome shotgun (WGS) entry which is preliminary data.</text>
</comment>
<sequence>MRRMPLYRLLYRSDVHLVGTEAGIRQQIAEIVHASEIRNASDDLTGALLHTRGVFIQALEGPLPAIETTFERICCDLRHRRVELLEFVQAEERVFGEWSMAGIRADRTIQKLFPQLDAREEPFLEPASAQATIGLMRALLLAGSREGASPRVSAAPAS</sequence>
<dbReference type="EMBL" id="VZZK01000012">
    <property type="protein sequence ID" value="KAB1078768.1"/>
    <property type="molecule type" value="Genomic_DNA"/>
</dbReference>
<dbReference type="Proteomes" id="UP000474159">
    <property type="component" value="Unassembled WGS sequence"/>
</dbReference>
<dbReference type="SMART" id="SM01034">
    <property type="entry name" value="BLUF"/>
    <property type="match status" value="1"/>
</dbReference>
<dbReference type="InterPro" id="IPR007024">
    <property type="entry name" value="BLUF_domain"/>
</dbReference>
<dbReference type="SUPFAM" id="SSF54975">
    <property type="entry name" value="Acylphosphatase/BLUF domain-like"/>
    <property type="match status" value="1"/>
</dbReference>
<evidence type="ECO:0000313" key="3">
    <source>
        <dbReference type="Proteomes" id="UP000474159"/>
    </source>
</evidence>
<dbReference type="InterPro" id="IPR036046">
    <property type="entry name" value="Acylphosphatase-like_dom_sf"/>
</dbReference>
<dbReference type="GO" id="GO:0009882">
    <property type="term" value="F:blue light photoreceptor activity"/>
    <property type="evidence" value="ECO:0007669"/>
    <property type="project" value="InterPro"/>
</dbReference>
<dbReference type="GO" id="GO:0071949">
    <property type="term" value="F:FAD binding"/>
    <property type="evidence" value="ECO:0007669"/>
    <property type="project" value="InterPro"/>
</dbReference>
<evidence type="ECO:0000313" key="2">
    <source>
        <dbReference type="EMBL" id="KAB1078768.1"/>
    </source>
</evidence>
<organism evidence="2 3">
    <name type="scientific">Methylobacterium soli</name>
    <dbReference type="NCBI Taxonomy" id="553447"/>
    <lineage>
        <taxon>Bacteria</taxon>
        <taxon>Pseudomonadati</taxon>
        <taxon>Pseudomonadota</taxon>
        <taxon>Alphaproteobacteria</taxon>
        <taxon>Hyphomicrobiales</taxon>
        <taxon>Methylobacteriaceae</taxon>
        <taxon>Methylobacterium</taxon>
    </lineage>
</organism>
<reference evidence="2 3" key="1">
    <citation type="submission" date="2019-09" db="EMBL/GenBank/DDBJ databases">
        <title>YIM 48816 draft genome.</title>
        <authorList>
            <person name="Jiang L."/>
        </authorList>
    </citation>
    <scope>NUCLEOTIDE SEQUENCE [LARGE SCALE GENOMIC DNA]</scope>
    <source>
        <strain evidence="2 3">YIM 48816</strain>
    </source>
</reference>
<name>A0A6L3SXT8_9HYPH</name>
<proteinExistence type="predicted"/>